<dbReference type="Proteomes" id="UP000596661">
    <property type="component" value="Chromosome 8"/>
</dbReference>
<name>A0A803Q808_CANSA</name>
<feature type="compositionally biased region" description="Basic and acidic residues" evidence="1">
    <location>
        <begin position="7"/>
        <end position="22"/>
    </location>
</feature>
<proteinExistence type="predicted"/>
<evidence type="ECO:0000313" key="2">
    <source>
        <dbReference type="EnsemblPlants" id="cds.evm.model.08.1227"/>
    </source>
</evidence>
<dbReference type="EMBL" id="UZAU01000706">
    <property type="status" value="NOT_ANNOTATED_CDS"/>
    <property type="molecule type" value="Genomic_DNA"/>
</dbReference>
<sequence length="123" mass="14056">MNEGREEDVPPREGRSRSHHGESYSNVDGATSHPIGERTNQRTHNNIGRNTDVHPWNAQTRPNPSPKDFVFDRVGLSVGKDLWNNLNRRCNNRDEYMLHQNNPPKAQGRPNSVDPYVQPPINP</sequence>
<organism evidence="2 3">
    <name type="scientific">Cannabis sativa</name>
    <name type="common">Hemp</name>
    <name type="synonym">Marijuana</name>
    <dbReference type="NCBI Taxonomy" id="3483"/>
    <lineage>
        <taxon>Eukaryota</taxon>
        <taxon>Viridiplantae</taxon>
        <taxon>Streptophyta</taxon>
        <taxon>Embryophyta</taxon>
        <taxon>Tracheophyta</taxon>
        <taxon>Spermatophyta</taxon>
        <taxon>Magnoliopsida</taxon>
        <taxon>eudicotyledons</taxon>
        <taxon>Gunneridae</taxon>
        <taxon>Pentapetalae</taxon>
        <taxon>rosids</taxon>
        <taxon>fabids</taxon>
        <taxon>Rosales</taxon>
        <taxon>Cannabaceae</taxon>
        <taxon>Cannabis</taxon>
    </lineage>
</organism>
<evidence type="ECO:0000313" key="3">
    <source>
        <dbReference type="Proteomes" id="UP000596661"/>
    </source>
</evidence>
<accession>A0A803Q808</accession>
<keyword evidence="3" id="KW-1185">Reference proteome</keyword>
<feature type="region of interest" description="Disordered" evidence="1">
    <location>
        <begin position="94"/>
        <end position="123"/>
    </location>
</feature>
<dbReference type="EnsemblPlants" id="evm.model.08.1227">
    <property type="protein sequence ID" value="cds.evm.model.08.1227"/>
    <property type="gene ID" value="evm.TU.08.1227"/>
</dbReference>
<reference evidence="2" key="2">
    <citation type="submission" date="2021-03" db="UniProtKB">
        <authorList>
            <consortium name="EnsemblPlants"/>
        </authorList>
    </citation>
    <scope>IDENTIFICATION</scope>
</reference>
<evidence type="ECO:0000256" key="1">
    <source>
        <dbReference type="SAM" id="MobiDB-lite"/>
    </source>
</evidence>
<dbReference type="Gramene" id="evm.model.08.1227">
    <property type="protein sequence ID" value="cds.evm.model.08.1227"/>
    <property type="gene ID" value="evm.TU.08.1227"/>
</dbReference>
<dbReference type="AlphaFoldDB" id="A0A803Q808"/>
<protein>
    <submittedName>
        <fullName evidence="2">Uncharacterized protein</fullName>
    </submittedName>
</protein>
<feature type="region of interest" description="Disordered" evidence="1">
    <location>
        <begin position="1"/>
        <end position="69"/>
    </location>
</feature>
<reference evidence="2" key="1">
    <citation type="submission" date="2018-11" db="EMBL/GenBank/DDBJ databases">
        <authorList>
            <person name="Grassa J C."/>
        </authorList>
    </citation>
    <scope>NUCLEOTIDE SEQUENCE [LARGE SCALE GENOMIC DNA]</scope>
</reference>